<sequence length="75" mass="8129">MEAGVGGEDTIEDDRVSFLGRQVGLCDAGERKRRGGRRDGESGLEATAMKNDGKVKIVVLRWRNSGPVWSTPVQA</sequence>
<evidence type="ECO:0000313" key="2">
    <source>
        <dbReference type="Proteomes" id="UP000636800"/>
    </source>
</evidence>
<dbReference type="Proteomes" id="UP000636800">
    <property type="component" value="Chromosome 7"/>
</dbReference>
<gene>
    <name evidence="1" type="ORF">HPP92_014465</name>
</gene>
<proteinExistence type="predicted"/>
<organism evidence="1 2">
    <name type="scientific">Vanilla planifolia</name>
    <name type="common">Vanilla</name>
    <dbReference type="NCBI Taxonomy" id="51239"/>
    <lineage>
        <taxon>Eukaryota</taxon>
        <taxon>Viridiplantae</taxon>
        <taxon>Streptophyta</taxon>
        <taxon>Embryophyta</taxon>
        <taxon>Tracheophyta</taxon>
        <taxon>Spermatophyta</taxon>
        <taxon>Magnoliopsida</taxon>
        <taxon>Liliopsida</taxon>
        <taxon>Asparagales</taxon>
        <taxon>Orchidaceae</taxon>
        <taxon>Vanilloideae</taxon>
        <taxon>Vanilleae</taxon>
        <taxon>Vanilla</taxon>
    </lineage>
</organism>
<comment type="caution">
    <text evidence="1">The sequence shown here is derived from an EMBL/GenBank/DDBJ whole genome shotgun (WGS) entry which is preliminary data.</text>
</comment>
<dbReference type="AlphaFoldDB" id="A0A835QQ38"/>
<protein>
    <submittedName>
        <fullName evidence="1">Uncharacterized protein</fullName>
    </submittedName>
</protein>
<evidence type="ECO:0000313" key="1">
    <source>
        <dbReference type="EMBL" id="KAG0472608.1"/>
    </source>
</evidence>
<keyword evidence="2" id="KW-1185">Reference proteome</keyword>
<dbReference type="OrthoDB" id="6513042at2759"/>
<reference evidence="1 2" key="1">
    <citation type="journal article" date="2020" name="Nat. Food">
        <title>A phased Vanilla planifolia genome enables genetic improvement of flavour and production.</title>
        <authorList>
            <person name="Hasing T."/>
            <person name="Tang H."/>
            <person name="Brym M."/>
            <person name="Khazi F."/>
            <person name="Huang T."/>
            <person name="Chambers A.H."/>
        </authorList>
    </citation>
    <scope>NUCLEOTIDE SEQUENCE [LARGE SCALE GENOMIC DNA]</scope>
    <source>
        <tissue evidence="1">Leaf</tissue>
    </source>
</reference>
<name>A0A835QQ38_VANPL</name>
<dbReference type="EMBL" id="JADCNL010000007">
    <property type="protein sequence ID" value="KAG0472608.1"/>
    <property type="molecule type" value="Genomic_DNA"/>
</dbReference>
<accession>A0A835QQ38</accession>